<sequence>MQLIKVTKPSRQSSNDNQCIKQDSYLIRLRRKEIKHHLLMRELSQRSLSAIISSNEIAGNKL</sequence>
<accession>A0A0V1BQ06</accession>
<dbReference type="OrthoDB" id="10462799at2759"/>
<gene>
    <name evidence="1" type="ORF">T01_4422</name>
</gene>
<name>A0A0V1BQ06_TRISP</name>
<organism evidence="1 2">
    <name type="scientific">Trichinella spiralis</name>
    <name type="common">Trichina worm</name>
    <dbReference type="NCBI Taxonomy" id="6334"/>
    <lineage>
        <taxon>Eukaryota</taxon>
        <taxon>Metazoa</taxon>
        <taxon>Ecdysozoa</taxon>
        <taxon>Nematoda</taxon>
        <taxon>Enoplea</taxon>
        <taxon>Dorylaimia</taxon>
        <taxon>Trichinellida</taxon>
        <taxon>Trichinellidae</taxon>
        <taxon>Trichinella</taxon>
    </lineage>
</organism>
<dbReference type="InParanoid" id="A0A0V1BQ06"/>
<dbReference type="AlphaFoldDB" id="A0A0V1BQ06"/>
<evidence type="ECO:0000313" key="2">
    <source>
        <dbReference type="Proteomes" id="UP000054776"/>
    </source>
</evidence>
<comment type="caution">
    <text evidence="1">The sequence shown here is derived from an EMBL/GenBank/DDBJ whole genome shotgun (WGS) entry which is preliminary data.</text>
</comment>
<dbReference type="Proteomes" id="UP000054776">
    <property type="component" value="Unassembled WGS sequence"/>
</dbReference>
<dbReference type="EMBL" id="JYDH01000021">
    <property type="protein sequence ID" value="KRY38975.1"/>
    <property type="molecule type" value="Genomic_DNA"/>
</dbReference>
<reference evidence="1 2" key="1">
    <citation type="submission" date="2015-01" db="EMBL/GenBank/DDBJ databases">
        <title>Evolution of Trichinella species and genotypes.</title>
        <authorList>
            <person name="Korhonen P.K."/>
            <person name="Edoardo P."/>
            <person name="Giuseppe L.R."/>
            <person name="Gasser R.B."/>
        </authorList>
    </citation>
    <scope>NUCLEOTIDE SEQUENCE [LARGE SCALE GENOMIC DNA]</scope>
    <source>
        <strain evidence="1">ISS3</strain>
    </source>
</reference>
<evidence type="ECO:0000313" key="1">
    <source>
        <dbReference type="EMBL" id="KRY38975.1"/>
    </source>
</evidence>
<proteinExistence type="predicted"/>
<protein>
    <submittedName>
        <fullName evidence="1">Uncharacterized protein</fullName>
    </submittedName>
</protein>
<keyword evidence="2" id="KW-1185">Reference proteome</keyword>